<dbReference type="PROSITE" id="PS50109">
    <property type="entry name" value="HIS_KIN"/>
    <property type="match status" value="1"/>
</dbReference>
<dbReference type="SUPFAM" id="SSF47384">
    <property type="entry name" value="Homodimeric domain of signal transducing histidine kinase"/>
    <property type="match status" value="1"/>
</dbReference>
<dbReference type="Pfam" id="PF13426">
    <property type="entry name" value="PAS_9"/>
    <property type="match status" value="1"/>
</dbReference>
<keyword evidence="6" id="KW-0472">Membrane</keyword>
<dbReference type="RefSeq" id="WP_198000263.1">
    <property type="nucleotide sequence ID" value="NZ_CP036269.1"/>
</dbReference>
<evidence type="ECO:0000256" key="1">
    <source>
        <dbReference type="ARBA" id="ARBA00000085"/>
    </source>
</evidence>
<feature type="transmembrane region" description="Helical" evidence="6">
    <location>
        <begin position="69"/>
        <end position="91"/>
    </location>
</feature>
<name>A0A517R8T0_9PLAN</name>
<dbReference type="Gene3D" id="3.30.450.20">
    <property type="entry name" value="PAS domain"/>
    <property type="match status" value="1"/>
</dbReference>
<sequence length="900" mass="100391">MPTHILSTTMNETASKRADELFTENRRDLYRRTDRLFACLMIVQWFAAIGAAFLVTPRTWIGSVSETHLHVWAAILFGGLITLFPVLFTFLRPGATLTRHSIAIGQMLTASLLIHLSGGRIETHFHIFGSLAFLAFYRDWRVLITATTVVVIDHTAFGLFYPQAVFGTLTASPWRIVEHGAWVVFEDIFLLIAINQSLGEMKAMARQRATLEETNETVETEVQRRTHELHTANQLISENNRNLELKTQELKQQAEELLAANERAEQLSAFGKILDQSHNEIFIGDPDTYHFIYANRGARLNIGYNLEELQKLTPVDITSGLTMPDLERMLEPLKLGLQSCVELNSIHRRKDGSEYPVEVHIESSVLGTRKVFVAVILDITEQQRSSRAIERLSRFPDEDSNPVMRASADGTLLYANKSSKHLLDFWETQKEKPLPDEIYYTCQQALKTHETIELEIDAIDRYYSLIVTPIAKEESYVNLYATDITSRKHAEVDLIKAKEVAEAANRAKSEFLTNMSHEIRTPMNAILGFSDLILDSAGEPGEVEAARTIKENGEFLIKLITDILDLSSIESKKLHVELVRCSPHEIMSKVVSLMKLQAKTKGLVFDFRIDGPIPETINTDPTRLTQILINLIGNAIKFTETGTVEVITRLVNENSQQPQLQFDIIDTGIGIAEDKTHLLFLPFTQADGSMTRKYGGTGLGLAISKRLTELLGGTISVSGTPGKGSTFSFTINTGSLEKIPLIEGHITAPVIKKNDTQTAVPSEFPLRDQHILVTEDGIDNQRLISFILKKAGAKVSLAENGQISFDQATAAMKEGNPFDAILMDMQMPVLDGYSATQQLREANFNGPIIALTAHALSGDRQKCIDAGCDDYLTKPIDRRKLIEVVASYVHEAENSQICAS</sequence>
<feature type="domain" description="Histidine kinase" evidence="7">
    <location>
        <begin position="514"/>
        <end position="735"/>
    </location>
</feature>
<dbReference type="SMART" id="SM00388">
    <property type="entry name" value="HisKA"/>
    <property type="match status" value="1"/>
</dbReference>
<dbReference type="InterPro" id="IPR000014">
    <property type="entry name" value="PAS"/>
</dbReference>
<protein>
    <recommendedName>
        <fullName evidence="2">histidine kinase</fullName>
        <ecNumber evidence="2">2.7.13.3</ecNumber>
    </recommendedName>
</protein>
<dbReference type="PANTHER" id="PTHR45339:SF5">
    <property type="entry name" value="HISTIDINE KINASE"/>
    <property type="match status" value="1"/>
</dbReference>
<dbReference type="SUPFAM" id="SSF55874">
    <property type="entry name" value="ATPase domain of HSP90 chaperone/DNA topoisomerase II/histidine kinase"/>
    <property type="match status" value="1"/>
</dbReference>
<dbReference type="KEGG" id="gaz:Pan241w_03600"/>
<keyword evidence="9" id="KW-0808">Transferase</keyword>
<dbReference type="CDD" id="cd00082">
    <property type="entry name" value="HisKA"/>
    <property type="match status" value="1"/>
</dbReference>
<dbReference type="EC" id="2.7.13.3" evidence="2"/>
<dbReference type="CDD" id="cd00130">
    <property type="entry name" value="PAS"/>
    <property type="match status" value="1"/>
</dbReference>
<evidence type="ECO:0000256" key="2">
    <source>
        <dbReference type="ARBA" id="ARBA00012438"/>
    </source>
</evidence>
<feature type="transmembrane region" description="Helical" evidence="6">
    <location>
        <begin position="142"/>
        <end position="161"/>
    </location>
</feature>
<dbReference type="Pfam" id="PF02518">
    <property type="entry name" value="HATPase_c"/>
    <property type="match status" value="1"/>
</dbReference>
<dbReference type="EMBL" id="CP036269">
    <property type="protein sequence ID" value="QDT40304.1"/>
    <property type="molecule type" value="Genomic_DNA"/>
</dbReference>
<evidence type="ECO:0000313" key="10">
    <source>
        <dbReference type="Proteomes" id="UP000317171"/>
    </source>
</evidence>
<dbReference type="Pfam" id="PF00512">
    <property type="entry name" value="HisKA"/>
    <property type="match status" value="1"/>
</dbReference>
<feature type="modified residue" description="4-aspartylphosphate" evidence="4">
    <location>
        <position position="824"/>
    </location>
</feature>
<dbReference type="PANTHER" id="PTHR45339">
    <property type="entry name" value="HYBRID SIGNAL TRANSDUCTION HISTIDINE KINASE J"/>
    <property type="match status" value="1"/>
</dbReference>
<keyword evidence="10" id="KW-1185">Reference proteome</keyword>
<dbReference type="InterPro" id="IPR003661">
    <property type="entry name" value="HisK_dim/P_dom"/>
</dbReference>
<keyword evidence="6" id="KW-1133">Transmembrane helix</keyword>
<dbReference type="SMART" id="SM00387">
    <property type="entry name" value="HATPase_c"/>
    <property type="match status" value="1"/>
</dbReference>
<evidence type="ECO:0000256" key="5">
    <source>
        <dbReference type="SAM" id="Coils"/>
    </source>
</evidence>
<dbReference type="Proteomes" id="UP000317171">
    <property type="component" value="Chromosome"/>
</dbReference>
<dbReference type="CDD" id="cd17546">
    <property type="entry name" value="REC_hyHK_CKI1_RcsC-like"/>
    <property type="match status" value="1"/>
</dbReference>
<dbReference type="InterPro" id="IPR004358">
    <property type="entry name" value="Sig_transdc_His_kin-like_C"/>
</dbReference>
<dbReference type="GO" id="GO:0000155">
    <property type="term" value="F:phosphorelay sensor kinase activity"/>
    <property type="evidence" value="ECO:0007669"/>
    <property type="project" value="InterPro"/>
</dbReference>
<dbReference type="InterPro" id="IPR036890">
    <property type="entry name" value="HATPase_C_sf"/>
</dbReference>
<dbReference type="Pfam" id="PF00072">
    <property type="entry name" value="Response_reg"/>
    <property type="match status" value="1"/>
</dbReference>
<evidence type="ECO:0000259" key="8">
    <source>
        <dbReference type="PROSITE" id="PS50110"/>
    </source>
</evidence>
<reference evidence="9 10" key="1">
    <citation type="submission" date="2019-02" db="EMBL/GenBank/DDBJ databases">
        <title>Deep-cultivation of Planctomycetes and their phenomic and genomic characterization uncovers novel biology.</title>
        <authorList>
            <person name="Wiegand S."/>
            <person name="Jogler M."/>
            <person name="Boedeker C."/>
            <person name="Pinto D."/>
            <person name="Vollmers J."/>
            <person name="Rivas-Marin E."/>
            <person name="Kohn T."/>
            <person name="Peeters S.H."/>
            <person name="Heuer A."/>
            <person name="Rast P."/>
            <person name="Oberbeckmann S."/>
            <person name="Bunk B."/>
            <person name="Jeske O."/>
            <person name="Meyerdierks A."/>
            <person name="Storesund J.E."/>
            <person name="Kallscheuer N."/>
            <person name="Luecker S."/>
            <person name="Lage O.M."/>
            <person name="Pohl T."/>
            <person name="Merkel B.J."/>
            <person name="Hornburger P."/>
            <person name="Mueller R.-W."/>
            <person name="Bruemmer F."/>
            <person name="Labrenz M."/>
            <person name="Spormann A.M."/>
            <person name="Op den Camp H."/>
            <person name="Overmann J."/>
            <person name="Amann R."/>
            <person name="Jetten M.S.M."/>
            <person name="Mascher T."/>
            <person name="Medema M.H."/>
            <person name="Devos D.P."/>
            <person name="Kaster A.-K."/>
            <person name="Ovreas L."/>
            <person name="Rohde M."/>
            <person name="Galperin M.Y."/>
            <person name="Jogler C."/>
        </authorList>
    </citation>
    <scope>NUCLEOTIDE SEQUENCE [LARGE SCALE GENOMIC DNA]</scope>
    <source>
        <strain evidence="9 10">Pan241w</strain>
    </source>
</reference>
<feature type="transmembrane region" description="Helical" evidence="6">
    <location>
        <begin position="36"/>
        <end position="57"/>
    </location>
</feature>
<dbReference type="SMART" id="SM00448">
    <property type="entry name" value="REC"/>
    <property type="match status" value="1"/>
</dbReference>
<dbReference type="InterPro" id="IPR003594">
    <property type="entry name" value="HATPase_dom"/>
</dbReference>
<organism evidence="9 10">
    <name type="scientific">Gimesia alba</name>
    <dbReference type="NCBI Taxonomy" id="2527973"/>
    <lineage>
        <taxon>Bacteria</taxon>
        <taxon>Pseudomonadati</taxon>
        <taxon>Planctomycetota</taxon>
        <taxon>Planctomycetia</taxon>
        <taxon>Planctomycetales</taxon>
        <taxon>Planctomycetaceae</taxon>
        <taxon>Gimesia</taxon>
    </lineage>
</organism>
<evidence type="ECO:0000256" key="4">
    <source>
        <dbReference type="PROSITE-ProRule" id="PRU00169"/>
    </source>
</evidence>
<evidence type="ECO:0000259" key="7">
    <source>
        <dbReference type="PROSITE" id="PS50109"/>
    </source>
</evidence>
<evidence type="ECO:0000256" key="3">
    <source>
        <dbReference type="ARBA" id="ARBA00022553"/>
    </source>
</evidence>
<dbReference type="InterPro" id="IPR001789">
    <property type="entry name" value="Sig_transdc_resp-reg_receiver"/>
</dbReference>
<dbReference type="InterPro" id="IPR035965">
    <property type="entry name" value="PAS-like_dom_sf"/>
</dbReference>
<accession>A0A517R8T0</accession>
<dbReference type="InterPro" id="IPR011006">
    <property type="entry name" value="CheY-like_superfamily"/>
</dbReference>
<comment type="catalytic activity">
    <reaction evidence="1">
        <text>ATP + protein L-histidine = ADP + protein N-phospho-L-histidine.</text>
        <dbReference type="EC" id="2.7.13.3"/>
    </reaction>
</comment>
<dbReference type="SUPFAM" id="SSF52172">
    <property type="entry name" value="CheY-like"/>
    <property type="match status" value="1"/>
</dbReference>
<dbReference type="AlphaFoldDB" id="A0A517R8T0"/>
<gene>
    <name evidence="9" type="primary">rpfC_1</name>
    <name evidence="9" type="ORF">Pan241w_03600</name>
</gene>
<evidence type="ECO:0000313" key="9">
    <source>
        <dbReference type="EMBL" id="QDT40304.1"/>
    </source>
</evidence>
<dbReference type="NCBIfam" id="TIGR00229">
    <property type="entry name" value="sensory_box"/>
    <property type="match status" value="1"/>
</dbReference>
<dbReference type="FunFam" id="3.30.565.10:FF:000010">
    <property type="entry name" value="Sensor histidine kinase RcsC"/>
    <property type="match status" value="1"/>
</dbReference>
<dbReference type="Gene3D" id="1.10.287.130">
    <property type="match status" value="1"/>
</dbReference>
<dbReference type="CDD" id="cd16922">
    <property type="entry name" value="HATPase_EvgS-ArcB-TorS-like"/>
    <property type="match status" value="1"/>
</dbReference>
<dbReference type="Gene3D" id="3.40.50.2300">
    <property type="match status" value="1"/>
</dbReference>
<dbReference type="PROSITE" id="PS50110">
    <property type="entry name" value="RESPONSE_REGULATORY"/>
    <property type="match status" value="1"/>
</dbReference>
<feature type="coiled-coil region" evidence="5">
    <location>
        <begin position="201"/>
        <end position="267"/>
    </location>
</feature>
<evidence type="ECO:0000256" key="6">
    <source>
        <dbReference type="SAM" id="Phobius"/>
    </source>
</evidence>
<keyword evidence="3 4" id="KW-0597">Phosphoprotein</keyword>
<dbReference type="Gene3D" id="3.30.565.10">
    <property type="entry name" value="Histidine kinase-like ATPase, C-terminal domain"/>
    <property type="match status" value="1"/>
</dbReference>
<keyword evidence="6" id="KW-0812">Transmembrane</keyword>
<dbReference type="InterPro" id="IPR005467">
    <property type="entry name" value="His_kinase_dom"/>
</dbReference>
<proteinExistence type="predicted"/>
<dbReference type="InterPro" id="IPR036097">
    <property type="entry name" value="HisK_dim/P_sf"/>
</dbReference>
<feature type="domain" description="Response regulatory" evidence="8">
    <location>
        <begin position="770"/>
        <end position="889"/>
    </location>
</feature>
<dbReference type="PRINTS" id="PR00344">
    <property type="entry name" value="BCTRLSENSOR"/>
</dbReference>
<keyword evidence="5" id="KW-0175">Coiled coil</keyword>
<dbReference type="SUPFAM" id="SSF55785">
    <property type="entry name" value="PYP-like sensor domain (PAS domain)"/>
    <property type="match status" value="1"/>
</dbReference>